<dbReference type="SUPFAM" id="SSF46689">
    <property type="entry name" value="Homeodomain-like"/>
    <property type="match status" value="1"/>
</dbReference>
<proteinExistence type="predicted"/>
<accession>A0A4R4NRD4</accession>
<keyword evidence="6" id="KW-1185">Reference proteome</keyword>
<dbReference type="InterPro" id="IPR018060">
    <property type="entry name" value="HTH_AraC"/>
</dbReference>
<dbReference type="GO" id="GO:0003700">
    <property type="term" value="F:DNA-binding transcription factor activity"/>
    <property type="evidence" value="ECO:0007669"/>
    <property type="project" value="InterPro"/>
</dbReference>
<reference evidence="5 6" key="1">
    <citation type="submission" date="2019-02" db="EMBL/GenBank/DDBJ databases">
        <title>Draft genome sequences of novel Actinobacteria.</title>
        <authorList>
            <person name="Sahin N."/>
            <person name="Ay H."/>
            <person name="Saygin H."/>
        </authorList>
    </citation>
    <scope>NUCLEOTIDE SEQUENCE [LARGE SCALE GENOMIC DNA]</scope>
    <source>
        <strain evidence="5 6">KC201</strain>
    </source>
</reference>
<sequence>MRTERRLIQSPHFVLRAVECTDDHGGWSAPETAPGAQIVLVRRGRSEPADRAREAVLADEPGCGNLVALSRRLGTSPSHLSHTFRHHVGMPLGRYRNRVRVSRALTRLDQGETDLAALAAGLGFSDQAHLTRVMRGEPGHTPGRVRALLGAVTSSEPQRRRAAATRP</sequence>
<dbReference type="InterPro" id="IPR009057">
    <property type="entry name" value="Homeodomain-like_sf"/>
</dbReference>
<feature type="domain" description="HTH araC/xylS-type" evidence="4">
    <location>
        <begin position="50"/>
        <end position="148"/>
    </location>
</feature>
<organism evidence="5 6">
    <name type="scientific">Nonomuraea longispora</name>
    <dbReference type="NCBI Taxonomy" id="1848320"/>
    <lineage>
        <taxon>Bacteria</taxon>
        <taxon>Bacillati</taxon>
        <taxon>Actinomycetota</taxon>
        <taxon>Actinomycetes</taxon>
        <taxon>Streptosporangiales</taxon>
        <taxon>Streptosporangiaceae</taxon>
        <taxon>Nonomuraea</taxon>
    </lineage>
</organism>
<dbReference type="SMART" id="SM00342">
    <property type="entry name" value="HTH_ARAC"/>
    <property type="match status" value="1"/>
</dbReference>
<dbReference type="GO" id="GO:0043565">
    <property type="term" value="F:sequence-specific DNA binding"/>
    <property type="evidence" value="ECO:0007669"/>
    <property type="project" value="InterPro"/>
</dbReference>
<gene>
    <name evidence="5" type="ORF">E1267_00725</name>
</gene>
<evidence type="ECO:0000259" key="4">
    <source>
        <dbReference type="PROSITE" id="PS01124"/>
    </source>
</evidence>
<dbReference type="EMBL" id="SMJZ01000001">
    <property type="protein sequence ID" value="TDC11494.1"/>
    <property type="molecule type" value="Genomic_DNA"/>
</dbReference>
<dbReference type="Proteomes" id="UP000295157">
    <property type="component" value="Unassembled WGS sequence"/>
</dbReference>
<protein>
    <submittedName>
        <fullName evidence="5">AraC family transcriptional regulator</fullName>
    </submittedName>
</protein>
<dbReference type="OrthoDB" id="4549023at2"/>
<dbReference type="Gene3D" id="1.10.10.60">
    <property type="entry name" value="Homeodomain-like"/>
    <property type="match status" value="1"/>
</dbReference>
<evidence type="ECO:0000313" key="5">
    <source>
        <dbReference type="EMBL" id="TDC11494.1"/>
    </source>
</evidence>
<dbReference type="Pfam" id="PF12833">
    <property type="entry name" value="HTH_18"/>
    <property type="match status" value="1"/>
</dbReference>
<evidence type="ECO:0000313" key="6">
    <source>
        <dbReference type="Proteomes" id="UP000295157"/>
    </source>
</evidence>
<dbReference type="PROSITE" id="PS01124">
    <property type="entry name" value="HTH_ARAC_FAMILY_2"/>
    <property type="match status" value="1"/>
</dbReference>
<dbReference type="InterPro" id="IPR050204">
    <property type="entry name" value="AraC_XylS_family_regulators"/>
</dbReference>
<keyword evidence="2" id="KW-0238">DNA-binding</keyword>
<name>A0A4R4NRD4_9ACTN</name>
<dbReference type="AlphaFoldDB" id="A0A4R4NRD4"/>
<keyword evidence="3" id="KW-0804">Transcription</keyword>
<evidence type="ECO:0000256" key="2">
    <source>
        <dbReference type="ARBA" id="ARBA00023125"/>
    </source>
</evidence>
<dbReference type="PANTHER" id="PTHR46796:SF2">
    <property type="entry name" value="TRANSCRIPTIONAL REGULATORY PROTEIN"/>
    <property type="match status" value="1"/>
</dbReference>
<dbReference type="PANTHER" id="PTHR46796">
    <property type="entry name" value="HTH-TYPE TRANSCRIPTIONAL ACTIVATOR RHAS-RELATED"/>
    <property type="match status" value="1"/>
</dbReference>
<evidence type="ECO:0000256" key="3">
    <source>
        <dbReference type="ARBA" id="ARBA00023163"/>
    </source>
</evidence>
<comment type="caution">
    <text evidence="5">The sequence shown here is derived from an EMBL/GenBank/DDBJ whole genome shotgun (WGS) entry which is preliminary data.</text>
</comment>
<keyword evidence="1" id="KW-0805">Transcription regulation</keyword>
<evidence type="ECO:0000256" key="1">
    <source>
        <dbReference type="ARBA" id="ARBA00023015"/>
    </source>
</evidence>
<dbReference type="RefSeq" id="WP_132328542.1">
    <property type="nucleotide sequence ID" value="NZ_SMJZ01000001.1"/>
</dbReference>